<evidence type="ECO:0000313" key="2">
    <source>
        <dbReference type="Proteomes" id="UP000789920"/>
    </source>
</evidence>
<gene>
    <name evidence="1" type="ORF">RPERSI_LOCUS29788</name>
</gene>
<name>A0ACA9SEJ8_9GLOM</name>
<comment type="caution">
    <text evidence="1">The sequence shown here is derived from an EMBL/GenBank/DDBJ whole genome shotgun (WGS) entry which is preliminary data.</text>
</comment>
<reference evidence="1" key="1">
    <citation type="submission" date="2021-06" db="EMBL/GenBank/DDBJ databases">
        <authorList>
            <person name="Kallberg Y."/>
            <person name="Tangrot J."/>
            <person name="Rosling A."/>
        </authorList>
    </citation>
    <scope>NUCLEOTIDE SEQUENCE</scope>
    <source>
        <strain evidence="1">MA461A</strain>
    </source>
</reference>
<feature type="non-terminal residue" evidence="1">
    <location>
        <position position="82"/>
    </location>
</feature>
<feature type="non-terminal residue" evidence="1">
    <location>
        <position position="1"/>
    </location>
</feature>
<keyword evidence="2" id="KW-1185">Reference proteome</keyword>
<evidence type="ECO:0000313" key="1">
    <source>
        <dbReference type="EMBL" id="CAG8836056.1"/>
    </source>
</evidence>
<protein>
    <submittedName>
        <fullName evidence="1">19672_t:CDS:1</fullName>
    </submittedName>
</protein>
<accession>A0ACA9SEJ8</accession>
<organism evidence="1 2">
    <name type="scientific">Racocetra persica</name>
    <dbReference type="NCBI Taxonomy" id="160502"/>
    <lineage>
        <taxon>Eukaryota</taxon>
        <taxon>Fungi</taxon>
        <taxon>Fungi incertae sedis</taxon>
        <taxon>Mucoromycota</taxon>
        <taxon>Glomeromycotina</taxon>
        <taxon>Glomeromycetes</taxon>
        <taxon>Diversisporales</taxon>
        <taxon>Gigasporaceae</taxon>
        <taxon>Racocetra</taxon>
    </lineage>
</organism>
<dbReference type="EMBL" id="CAJVQC010113561">
    <property type="protein sequence ID" value="CAG8836056.1"/>
    <property type="molecule type" value="Genomic_DNA"/>
</dbReference>
<proteinExistence type="predicted"/>
<dbReference type="Proteomes" id="UP000789920">
    <property type="component" value="Unassembled WGS sequence"/>
</dbReference>
<sequence>TFIFDNINHQYDCTSTSAVRFLFWMGADLNILKIESQELCIIQLRISDDLDAQEEVVNLNKQTSRSLKETNYENDEFLKSWN</sequence>